<organism evidence="3">
    <name type="scientific">hydrothermal vent metagenome</name>
    <dbReference type="NCBI Taxonomy" id="652676"/>
    <lineage>
        <taxon>unclassified sequences</taxon>
        <taxon>metagenomes</taxon>
        <taxon>ecological metagenomes</taxon>
    </lineage>
</organism>
<proteinExistence type="predicted"/>
<dbReference type="NCBIfam" id="TIGR00466">
    <property type="entry name" value="kdsB"/>
    <property type="match status" value="1"/>
</dbReference>
<name>A0A1W1C1V2_9ZZZZ</name>
<evidence type="ECO:0000313" key="3">
    <source>
        <dbReference type="EMBL" id="SFV59779.1"/>
    </source>
</evidence>
<dbReference type="InterPro" id="IPR029044">
    <property type="entry name" value="Nucleotide-diphossugar_trans"/>
</dbReference>
<dbReference type="InterPro" id="IPR004528">
    <property type="entry name" value="KdsB"/>
</dbReference>
<protein>
    <submittedName>
        <fullName evidence="3">3-deoxy-manno-octulosonate cytidylyltransferase</fullName>
        <ecNumber evidence="3">2.7.7.38</ecNumber>
    </submittedName>
</protein>
<dbReference type="Pfam" id="PF02348">
    <property type="entry name" value="CTP_transf_3"/>
    <property type="match status" value="1"/>
</dbReference>
<reference evidence="3" key="1">
    <citation type="submission" date="2016-10" db="EMBL/GenBank/DDBJ databases">
        <authorList>
            <person name="de Groot N.N."/>
        </authorList>
    </citation>
    <scope>NUCLEOTIDE SEQUENCE</scope>
</reference>
<dbReference type="CDD" id="cd02517">
    <property type="entry name" value="CMP-KDO-Synthetase"/>
    <property type="match status" value="1"/>
</dbReference>
<dbReference type="NCBIfam" id="NF003952">
    <property type="entry name" value="PRK05450.1-5"/>
    <property type="match status" value="1"/>
</dbReference>
<accession>A0A1W1C1V2</accession>
<dbReference type="PANTHER" id="PTHR42866">
    <property type="entry name" value="3-DEOXY-MANNO-OCTULOSONATE CYTIDYLYLTRANSFERASE"/>
    <property type="match status" value="1"/>
</dbReference>
<dbReference type="AlphaFoldDB" id="A0A1W1C1V2"/>
<dbReference type="SUPFAM" id="SSF53448">
    <property type="entry name" value="Nucleotide-diphospho-sugar transferases"/>
    <property type="match status" value="1"/>
</dbReference>
<sequence>MIIIPARIGSSRFPNKVLADIDGIPMVIRTSMAVNNIDDVAIATDSEDVINIAKRYNIKAVMTSSNHKSGTDRIFEASEILGLGRDEIIINVQADEPFIEKEVVESVYSLTVKNREDTRIMMNSAYKFINNPEADDPNIVKVLTDKDDIALYFSRAKIPYPRDHHFNEYKGHLGIYGFTKQLLKEFCKLKATPLEDIEKLEQLRALYHGYKIAMVEVKTKSFGIDTIEDLEKAIYQLHLPYPTLA</sequence>
<gene>
    <name evidence="3" type="ORF">MNB_SV-9-1657</name>
</gene>
<dbReference type="PANTHER" id="PTHR42866:SF2">
    <property type="entry name" value="3-DEOXY-MANNO-OCTULOSONATE CYTIDYLYLTRANSFERASE, MITOCHONDRIAL"/>
    <property type="match status" value="1"/>
</dbReference>
<dbReference type="EC" id="2.7.7.38" evidence="3"/>
<dbReference type="Gene3D" id="3.90.550.10">
    <property type="entry name" value="Spore Coat Polysaccharide Biosynthesis Protein SpsA, Chain A"/>
    <property type="match status" value="1"/>
</dbReference>
<dbReference type="GO" id="GO:0008690">
    <property type="term" value="F:3-deoxy-manno-octulosonate cytidylyltransferase activity"/>
    <property type="evidence" value="ECO:0007669"/>
    <property type="project" value="UniProtKB-EC"/>
</dbReference>
<evidence type="ECO:0000256" key="1">
    <source>
        <dbReference type="ARBA" id="ARBA00022679"/>
    </source>
</evidence>
<dbReference type="InterPro" id="IPR003329">
    <property type="entry name" value="Cytidylyl_trans"/>
</dbReference>
<evidence type="ECO:0000256" key="2">
    <source>
        <dbReference type="ARBA" id="ARBA00022695"/>
    </source>
</evidence>
<keyword evidence="1 3" id="KW-0808">Transferase</keyword>
<dbReference type="EMBL" id="FPHG01000040">
    <property type="protein sequence ID" value="SFV59779.1"/>
    <property type="molecule type" value="Genomic_DNA"/>
</dbReference>
<keyword evidence="2 3" id="KW-0548">Nucleotidyltransferase</keyword>
<dbReference type="GO" id="GO:0005829">
    <property type="term" value="C:cytosol"/>
    <property type="evidence" value="ECO:0007669"/>
    <property type="project" value="TreeGrafter"/>
</dbReference>